<feature type="transmembrane region" description="Helical" evidence="1">
    <location>
        <begin position="93"/>
        <end position="110"/>
    </location>
</feature>
<dbReference type="EMBL" id="JBHUFL010000001">
    <property type="protein sequence ID" value="MFD1833902.1"/>
    <property type="molecule type" value="Genomic_DNA"/>
</dbReference>
<keyword evidence="1" id="KW-0472">Membrane</keyword>
<organism evidence="2 3">
    <name type="scientific">Brachybacterium rhamnosum</name>
    <dbReference type="NCBI Taxonomy" id="173361"/>
    <lineage>
        <taxon>Bacteria</taxon>
        <taxon>Bacillati</taxon>
        <taxon>Actinomycetota</taxon>
        <taxon>Actinomycetes</taxon>
        <taxon>Micrococcales</taxon>
        <taxon>Dermabacteraceae</taxon>
        <taxon>Brachybacterium</taxon>
    </lineage>
</organism>
<evidence type="ECO:0000313" key="3">
    <source>
        <dbReference type="Proteomes" id="UP001597280"/>
    </source>
</evidence>
<reference evidence="3" key="1">
    <citation type="journal article" date="2019" name="Int. J. Syst. Evol. Microbiol.">
        <title>The Global Catalogue of Microorganisms (GCM) 10K type strain sequencing project: providing services to taxonomists for standard genome sequencing and annotation.</title>
        <authorList>
            <consortium name="The Broad Institute Genomics Platform"/>
            <consortium name="The Broad Institute Genome Sequencing Center for Infectious Disease"/>
            <person name="Wu L."/>
            <person name="Ma J."/>
        </authorList>
    </citation>
    <scope>NUCLEOTIDE SEQUENCE [LARGE SCALE GENOMIC DNA]</scope>
    <source>
        <strain evidence="3">JCM 11650</strain>
    </source>
</reference>
<dbReference type="Proteomes" id="UP001597280">
    <property type="component" value="Unassembled WGS sequence"/>
</dbReference>
<evidence type="ECO:0008006" key="4">
    <source>
        <dbReference type="Google" id="ProtNLM"/>
    </source>
</evidence>
<dbReference type="RefSeq" id="WP_137771779.1">
    <property type="nucleotide sequence ID" value="NZ_BAAAIS010000005.1"/>
</dbReference>
<evidence type="ECO:0000256" key="1">
    <source>
        <dbReference type="SAM" id="Phobius"/>
    </source>
</evidence>
<comment type="caution">
    <text evidence="2">The sequence shown here is derived from an EMBL/GenBank/DDBJ whole genome shotgun (WGS) entry which is preliminary data.</text>
</comment>
<keyword evidence="1" id="KW-1133">Transmembrane helix</keyword>
<keyword evidence="3" id="KW-1185">Reference proteome</keyword>
<gene>
    <name evidence="2" type="ORF">ACFSDA_02335</name>
</gene>
<keyword evidence="1" id="KW-0812">Transmembrane</keyword>
<sequence>MSFLISLFVVLHMICWAMALGTWVAAARTKEPNPGMAHAAAGALVFGLVLMILVSVGGDANQAKLGVKFLLALVATAFAFVAKNRRAETPGVVWFGIPVAIIANIVIAVFV</sequence>
<feature type="transmembrane region" description="Helical" evidence="1">
    <location>
        <begin position="36"/>
        <end position="58"/>
    </location>
</feature>
<name>A0ABW4PUQ0_9MICO</name>
<proteinExistence type="predicted"/>
<evidence type="ECO:0000313" key="2">
    <source>
        <dbReference type="EMBL" id="MFD1833902.1"/>
    </source>
</evidence>
<feature type="transmembrane region" description="Helical" evidence="1">
    <location>
        <begin position="65"/>
        <end position="81"/>
    </location>
</feature>
<accession>A0ABW4PUQ0</accession>
<protein>
    <recommendedName>
        <fullName evidence="4">Integral membrane protein</fullName>
    </recommendedName>
</protein>